<evidence type="ECO:0000259" key="1">
    <source>
        <dbReference type="Pfam" id="PF03184"/>
    </source>
</evidence>
<proteinExistence type="predicted"/>
<evidence type="ECO:0000313" key="3">
    <source>
        <dbReference type="EMBL" id="VFT87938.1"/>
    </source>
</evidence>
<dbReference type="Proteomes" id="UP000332933">
    <property type="component" value="Unassembled WGS sequence"/>
</dbReference>
<protein>
    <submittedName>
        <fullName evidence="3">Aste57867_11070 protein</fullName>
    </submittedName>
</protein>
<dbReference type="EMBL" id="CAADRA010005270">
    <property type="protein sequence ID" value="VFT87938.1"/>
    <property type="molecule type" value="Genomic_DNA"/>
</dbReference>
<dbReference type="PANTHER" id="PTHR19303:SF57">
    <property type="entry name" value="HTH CENPB-TYPE DOMAIN-CONTAINING PROTEIN"/>
    <property type="match status" value="1"/>
</dbReference>
<gene>
    <name evidence="3" type="primary">Aste57867_11070</name>
    <name evidence="2" type="ORF">As57867_011028</name>
    <name evidence="3" type="ORF">ASTE57867_11070</name>
</gene>
<sequence length="402" mass="45788">MSPTRRSKIIPQKKPRRRYTHAVKRDMIIKLQTSSTRELEDETGIPKSNLSRWMKQAPHLLGFGGPMRRFNLGGAGRPEEIPDTMALEAYMHKLRTAERAVTCTHLVNFLKRNHQRWLEDYLATKNCGYQSLLKLLQRFCARHGFTRQKPAKTKRTQEDLLAVRKEFALDFHKAFDGFPAEAIINVDETGMSYDMPPNAIWAVRGGSAKIASGEKNSYRMSAVLSVRANGEKLPILFIMRGVPGGPIEQEEIDSFPVGHYYAVQKKAWMDSRVWVIYLRQLLRPQVREPTCLLLDNFKAHVSKKGIKIATEEAGCVVAAIPPNATSAVQPLDVGIMGPFKRHLRDLWLEEEIIEGSDSEEDVDLVTIPAQKKRQVMIHRAIKAWARITPEEIRRSFTKAIPK</sequence>
<evidence type="ECO:0000313" key="4">
    <source>
        <dbReference type="Proteomes" id="UP000332933"/>
    </source>
</evidence>
<dbReference type="InterPro" id="IPR004875">
    <property type="entry name" value="DDE_SF_endonuclease_dom"/>
</dbReference>
<dbReference type="EMBL" id="VJMH01005249">
    <property type="protein sequence ID" value="KAF0698306.1"/>
    <property type="molecule type" value="Genomic_DNA"/>
</dbReference>
<dbReference type="AlphaFoldDB" id="A0A485KSP3"/>
<reference evidence="3 4" key="1">
    <citation type="submission" date="2019-03" db="EMBL/GenBank/DDBJ databases">
        <authorList>
            <person name="Gaulin E."/>
            <person name="Dumas B."/>
        </authorList>
    </citation>
    <scope>NUCLEOTIDE SEQUENCE [LARGE SCALE GENOMIC DNA]</scope>
    <source>
        <strain evidence="3">CBS 568.67</strain>
    </source>
</reference>
<dbReference type="InterPro" id="IPR050863">
    <property type="entry name" value="CenT-Element_Derived"/>
</dbReference>
<dbReference type="GO" id="GO:0005634">
    <property type="term" value="C:nucleus"/>
    <property type="evidence" value="ECO:0007669"/>
    <property type="project" value="TreeGrafter"/>
</dbReference>
<dbReference type="PANTHER" id="PTHR19303">
    <property type="entry name" value="TRANSPOSON"/>
    <property type="match status" value="1"/>
</dbReference>
<evidence type="ECO:0000313" key="2">
    <source>
        <dbReference type="EMBL" id="KAF0698306.1"/>
    </source>
</evidence>
<accession>A0A485KSP3</accession>
<reference evidence="2" key="2">
    <citation type="submission" date="2019-06" db="EMBL/GenBank/DDBJ databases">
        <title>Genomics analysis of Aphanomyces spp. identifies a new class of oomycete effector associated with host adaptation.</title>
        <authorList>
            <person name="Gaulin E."/>
        </authorList>
    </citation>
    <scope>NUCLEOTIDE SEQUENCE</scope>
    <source>
        <strain evidence="2">CBS 578.67</strain>
    </source>
</reference>
<name>A0A485KSP3_9STRA</name>
<dbReference type="GO" id="GO:0003677">
    <property type="term" value="F:DNA binding"/>
    <property type="evidence" value="ECO:0007669"/>
    <property type="project" value="TreeGrafter"/>
</dbReference>
<dbReference type="Pfam" id="PF03184">
    <property type="entry name" value="DDE_1"/>
    <property type="match status" value="1"/>
</dbReference>
<dbReference type="OrthoDB" id="75178at2759"/>
<organism evidence="3 4">
    <name type="scientific">Aphanomyces stellatus</name>
    <dbReference type="NCBI Taxonomy" id="120398"/>
    <lineage>
        <taxon>Eukaryota</taxon>
        <taxon>Sar</taxon>
        <taxon>Stramenopiles</taxon>
        <taxon>Oomycota</taxon>
        <taxon>Saprolegniomycetes</taxon>
        <taxon>Saprolegniales</taxon>
        <taxon>Verrucalvaceae</taxon>
        <taxon>Aphanomyces</taxon>
    </lineage>
</organism>
<keyword evidence="4" id="KW-1185">Reference proteome</keyword>
<feature type="domain" description="DDE-1" evidence="1">
    <location>
        <begin position="222"/>
        <end position="396"/>
    </location>
</feature>